<dbReference type="RefSeq" id="WP_132457804.1">
    <property type="nucleotide sequence ID" value="NZ_JAWIZJ010000011.1"/>
</dbReference>
<dbReference type="InterPro" id="IPR020353">
    <property type="entry name" value="Toxin_YafO"/>
</dbReference>
<comment type="caution">
    <text evidence="1">The sequence shown here is derived from an EMBL/GenBank/DDBJ whole genome shotgun (WGS) entry which is preliminary data.</text>
</comment>
<dbReference type="OrthoDB" id="6195342at2"/>
<dbReference type="EMBL" id="SMBY01000011">
    <property type="protein sequence ID" value="TCV04138.1"/>
    <property type="molecule type" value="Genomic_DNA"/>
</dbReference>
<evidence type="ECO:0000313" key="1">
    <source>
        <dbReference type="EMBL" id="TCV04138.1"/>
    </source>
</evidence>
<sequence length="138" mass="15861">MKVLWNSDSYDKFLLPVFKVKPLWETSLLNDFISYKSSQFGTIPAIFGKDDVYTEPNSIVSSRLYHIHLMTGESDRKGKNKQNWTSNAALVYTKHIKANDVYSLLAIFPTNAHSFARNNEIMKELASYANKFHKNPNP</sequence>
<accession>A0A4R3VJX1</accession>
<gene>
    <name evidence="1" type="ORF">EDC54_1116</name>
</gene>
<reference evidence="1 2" key="1">
    <citation type="submission" date="2019-03" db="EMBL/GenBank/DDBJ databases">
        <title>Genomic Encyclopedia of Type Strains, Phase IV (KMG-IV): sequencing the most valuable type-strain genomes for metagenomic binning, comparative biology and taxonomic classification.</title>
        <authorList>
            <person name="Goeker M."/>
        </authorList>
    </citation>
    <scope>NUCLEOTIDE SEQUENCE [LARGE SCALE GENOMIC DNA]</scope>
    <source>
        <strain evidence="1 2">DSM 16730</strain>
    </source>
</reference>
<name>A0A4R3VJX1_9GAMM</name>
<organism evidence="1 2">
    <name type="scientific">Samsonia erythrinae</name>
    <dbReference type="NCBI Taxonomy" id="160434"/>
    <lineage>
        <taxon>Bacteria</taxon>
        <taxon>Pseudomonadati</taxon>
        <taxon>Pseudomonadota</taxon>
        <taxon>Gammaproteobacteria</taxon>
        <taxon>Enterobacterales</taxon>
        <taxon>Pectobacteriaceae</taxon>
        <taxon>Samsonia</taxon>
    </lineage>
</organism>
<keyword evidence="2" id="KW-1185">Reference proteome</keyword>
<dbReference type="AlphaFoldDB" id="A0A4R3VJX1"/>
<dbReference type="Proteomes" id="UP000295433">
    <property type="component" value="Unassembled WGS sequence"/>
</dbReference>
<protein>
    <submittedName>
        <fullName evidence="1">mRNA interferase YafO</fullName>
    </submittedName>
</protein>
<evidence type="ECO:0000313" key="2">
    <source>
        <dbReference type="Proteomes" id="UP000295433"/>
    </source>
</evidence>
<dbReference type="Pfam" id="PF13957">
    <property type="entry name" value="YafO_toxin"/>
    <property type="match status" value="1"/>
</dbReference>
<proteinExistence type="predicted"/>